<keyword evidence="10" id="KW-1185">Reference proteome</keyword>
<protein>
    <recommendedName>
        <fullName evidence="1">Trimethylguanosine synthase</fullName>
    </recommendedName>
    <alternativeName>
        <fullName evidence="7">Cap-specific guanine-N(2) methyltransferase</fullName>
    </alternativeName>
</protein>
<keyword evidence="8" id="KW-0732">Signal</keyword>
<sequence length="278" mass="29992">MQQAVLVLAAGTCLAARTHRLTVSNVPRWVPTRRLLGDGGWRADGDAWTAELTTRDACDVAASIRGVGLDGRKLLLEATPKLPRPAVRAARLEDARRRRTTSPGFTRRGARVDAEGKWSLTPERLANEIADKVPAGSSVFDCCCGCGGNAIAFARRCAVTAIDVSADRVALARRNAKIYGVDVRVDVGDALRDERTADVLFVDAPWGREWDKERTDLDSLPLLRDVLAAAPGRFKRVLAKVPPSFATAAVPGAAAEAFFGHESGDARRIKFVLLDLVL</sequence>
<dbReference type="EMBL" id="CAKKNE010000006">
    <property type="protein sequence ID" value="CAH0378420.1"/>
    <property type="molecule type" value="Genomic_DNA"/>
</dbReference>
<comment type="caution">
    <text evidence="9">The sequence shown here is derived from an EMBL/GenBank/DDBJ whole genome shotgun (WGS) entry which is preliminary data.</text>
</comment>
<feature type="chain" id="PRO_5035294243" description="Trimethylguanosine synthase" evidence="8">
    <location>
        <begin position="16"/>
        <end position="278"/>
    </location>
</feature>
<evidence type="ECO:0000313" key="9">
    <source>
        <dbReference type="EMBL" id="CAH0378420.1"/>
    </source>
</evidence>
<evidence type="ECO:0000256" key="8">
    <source>
        <dbReference type="SAM" id="SignalP"/>
    </source>
</evidence>
<evidence type="ECO:0000256" key="5">
    <source>
        <dbReference type="ARBA" id="ARBA00048763"/>
    </source>
</evidence>
<evidence type="ECO:0000256" key="4">
    <source>
        <dbReference type="ARBA" id="ARBA00048740"/>
    </source>
</evidence>
<dbReference type="AlphaFoldDB" id="A0A8J2T210"/>
<reference evidence="9" key="1">
    <citation type="submission" date="2021-11" db="EMBL/GenBank/DDBJ databases">
        <authorList>
            <consortium name="Genoscope - CEA"/>
            <person name="William W."/>
        </authorList>
    </citation>
    <scope>NUCLEOTIDE SEQUENCE</scope>
</reference>
<comment type="similarity">
    <text evidence="2">Belongs to the methyltransferase superfamily. Trimethylguanosine synthase family.</text>
</comment>
<evidence type="ECO:0000256" key="6">
    <source>
        <dbReference type="ARBA" id="ARBA00049075"/>
    </source>
</evidence>
<feature type="signal peptide" evidence="8">
    <location>
        <begin position="1"/>
        <end position="15"/>
    </location>
</feature>
<evidence type="ECO:0000256" key="1">
    <source>
        <dbReference type="ARBA" id="ARBA00018517"/>
    </source>
</evidence>
<dbReference type="GO" id="GO:0071164">
    <property type="term" value="F:RNA cap trimethylguanosine synthase activity"/>
    <property type="evidence" value="ECO:0007669"/>
    <property type="project" value="TreeGrafter"/>
</dbReference>
<dbReference type="InterPro" id="IPR029063">
    <property type="entry name" value="SAM-dependent_MTases_sf"/>
</dbReference>
<dbReference type="Proteomes" id="UP000789595">
    <property type="component" value="Unassembled WGS sequence"/>
</dbReference>
<dbReference type="CDD" id="cd02440">
    <property type="entry name" value="AdoMet_MTases"/>
    <property type="match status" value="1"/>
</dbReference>
<evidence type="ECO:0000313" key="10">
    <source>
        <dbReference type="Proteomes" id="UP000789595"/>
    </source>
</evidence>
<evidence type="ECO:0000256" key="2">
    <source>
        <dbReference type="ARBA" id="ARBA00025783"/>
    </source>
</evidence>
<dbReference type="OrthoDB" id="194443at2759"/>
<dbReference type="PANTHER" id="PTHR14741:SF32">
    <property type="entry name" value="TRIMETHYLGUANOSINE SYNTHASE"/>
    <property type="match status" value="1"/>
</dbReference>
<name>A0A8J2T210_9STRA</name>
<dbReference type="PANTHER" id="PTHR14741">
    <property type="entry name" value="S-ADENOSYLMETHIONINE-DEPENDENT METHYLTRANSFERASE RELATED"/>
    <property type="match status" value="1"/>
</dbReference>
<comment type="catalytic activity">
    <reaction evidence="6">
        <text>a 5'-end (N(7)-methyl 5'-triphosphoguanosine)-ribonucleoside in snRNA + S-adenosyl-L-methionine = a 5'-end (N(2),N(7)-dimethyl 5'-triphosphoguanosine)-ribonucleoside in snRNA + S-adenosyl-L-homocysteine + H(+)</text>
        <dbReference type="Rhea" id="RHEA:78471"/>
        <dbReference type="Rhea" id="RHEA-COMP:19085"/>
        <dbReference type="Rhea" id="RHEA-COMP:19087"/>
        <dbReference type="ChEBI" id="CHEBI:15378"/>
        <dbReference type="ChEBI" id="CHEBI:57856"/>
        <dbReference type="ChEBI" id="CHEBI:59789"/>
        <dbReference type="ChEBI" id="CHEBI:156461"/>
        <dbReference type="ChEBI" id="CHEBI:172880"/>
    </reaction>
    <physiologicalReaction direction="left-to-right" evidence="6">
        <dbReference type="Rhea" id="RHEA:78472"/>
    </physiologicalReaction>
</comment>
<evidence type="ECO:0000256" key="3">
    <source>
        <dbReference type="ARBA" id="ARBA00047418"/>
    </source>
</evidence>
<gene>
    <name evidence="9" type="ORF">PECAL_6P00040</name>
</gene>
<proteinExistence type="inferred from homology"/>
<accession>A0A8J2T210</accession>
<evidence type="ECO:0000256" key="7">
    <source>
        <dbReference type="ARBA" id="ARBA00049790"/>
    </source>
</evidence>
<dbReference type="GO" id="GO:0005634">
    <property type="term" value="C:nucleus"/>
    <property type="evidence" value="ECO:0007669"/>
    <property type="project" value="TreeGrafter"/>
</dbReference>
<dbReference type="InterPro" id="IPR019012">
    <property type="entry name" value="RNA_cap_Gua-N2-MeTrfase"/>
</dbReference>
<organism evidence="9 10">
    <name type="scientific">Pelagomonas calceolata</name>
    <dbReference type="NCBI Taxonomy" id="35677"/>
    <lineage>
        <taxon>Eukaryota</taxon>
        <taxon>Sar</taxon>
        <taxon>Stramenopiles</taxon>
        <taxon>Ochrophyta</taxon>
        <taxon>Pelagophyceae</taxon>
        <taxon>Pelagomonadales</taxon>
        <taxon>Pelagomonadaceae</taxon>
        <taxon>Pelagomonas</taxon>
    </lineage>
</organism>
<comment type="catalytic activity">
    <reaction evidence="5">
        <text>a 5'-end (N(2),N(7)-dimethyl 5'-triphosphoguanosine)-ribonucleoside in snRNA + S-adenosyl-L-methionine = a 5'-end (N(2),N(2),N(7)-trimethyl 5'-triphosphoguanosine)-ribonucleoside in snRNA + S-adenosyl-L-homocysteine + H(+)</text>
        <dbReference type="Rhea" id="RHEA:78479"/>
        <dbReference type="Rhea" id="RHEA-COMP:19087"/>
        <dbReference type="Rhea" id="RHEA-COMP:19089"/>
        <dbReference type="ChEBI" id="CHEBI:15378"/>
        <dbReference type="ChEBI" id="CHEBI:57856"/>
        <dbReference type="ChEBI" id="CHEBI:59789"/>
        <dbReference type="ChEBI" id="CHEBI:167623"/>
        <dbReference type="ChEBI" id="CHEBI:172880"/>
    </reaction>
    <physiologicalReaction direction="left-to-right" evidence="5">
        <dbReference type="Rhea" id="RHEA:78480"/>
    </physiologicalReaction>
</comment>
<dbReference type="Gene3D" id="3.40.50.150">
    <property type="entry name" value="Vaccinia Virus protein VP39"/>
    <property type="match status" value="1"/>
</dbReference>
<dbReference type="SUPFAM" id="SSF53335">
    <property type="entry name" value="S-adenosyl-L-methionine-dependent methyltransferases"/>
    <property type="match status" value="1"/>
</dbReference>
<comment type="catalytic activity">
    <reaction evidence="3">
        <text>a 5'-end (N(2),N(7)-dimethyl 5'-triphosphoguanosine)-ribonucleoside in snoRNA + S-adenosyl-L-methionine = a 5'-end (N(2),N(2),N(7)-trimethyl 5'-triphosphoguanosine)-ribonucleoside in snoRNA + S-adenosyl-L-homocysteine + H(+)</text>
        <dbReference type="Rhea" id="RHEA:78507"/>
        <dbReference type="Rhea" id="RHEA-COMP:19088"/>
        <dbReference type="Rhea" id="RHEA-COMP:19090"/>
        <dbReference type="ChEBI" id="CHEBI:15378"/>
        <dbReference type="ChEBI" id="CHEBI:57856"/>
        <dbReference type="ChEBI" id="CHEBI:59789"/>
        <dbReference type="ChEBI" id="CHEBI:167623"/>
        <dbReference type="ChEBI" id="CHEBI:172880"/>
    </reaction>
    <physiologicalReaction direction="left-to-right" evidence="3">
        <dbReference type="Rhea" id="RHEA:78508"/>
    </physiologicalReaction>
</comment>
<comment type="catalytic activity">
    <reaction evidence="4">
        <text>a 5'-end (N(7)-methyl 5'-triphosphoguanosine)-ribonucleoside in snoRNA + S-adenosyl-L-methionine = a 5'-end (N(2),N(7)-dimethyl 5'-triphosphoguanosine)-ribonucleoside in snoRNA + S-adenosyl-L-homocysteine + H(+)</text>
        <dbReference type="Rhea" id="RHEA:78475"/>
        <dbReference type="Rhea" id="RHEA-COMP:19086"/>
        <dbReference type="Rhea" id="RHEA-COMP:19088"/>
        <dbReference type="ChEBI" id="CHEBI:15378"/>
        <dbReference type="ChEBI" id="CHEBI:57856"/>
        <dbReference type="ChEBI" id="CHEBI:59789"/>
        <dbReference type="ChEBI" id="CHEBI:156461"/>
        <dbReference type="ChEBI" id="CHEBI:172880"/>
    </reaction>
    <physiologicalReaction direction="left-to-right" evidence="4">
        <dbReference type="Rhea" id="RHEA:78476"/>
    </physiologicalReaction>
</comment>
<dbReference type="Pfam" id="PF09445">
    <property type="entry name" value="Methyltransf_15"/>
    <property type="match status" value="1"/>
</dbReference>